<organism evidence="1 2">
    <name type="scientific">[Clostridium] celerecrescens 18A</name>
    <dbReference type="NCBI Taxonomy" id="1286362"/>
    <lineage>
        <taxon>Bacteria</taxon>
        <taxon>Bacillati</taxon>
        <taxon>Bacillota</taxon>
        <taxon>Clostridia</taxon>
        <taxon>Lachnospirales</taxon>
        <taxon>Lachnospiraceae</taxon>
        <taxon>Lacrimispora</taxon>
    </lineage>
</organism>
<dbReference type="EMBL" id="PGET01000001">
    <property type="protein sequence ID" value="PJJ27830.1"/>
    <property type="molecule type" value="Genomic_DNA"/>
</dbReference>
<sequence>MENTLSELIINLLDGNFISTILGVLAGGIITIKINEWTNKEVIKMEIKTNLWKQLADLLNTADDNIVVFKSLVQREDMQLIDYIISFQKLIDDLVKIFKKVNDMLINYGFLCIDVPNMTLELKEILINMQNKDIQSIEEIKEALEIVRNSFILLGIGLQKSLLKGLYKKSDYRKLLKIGKNASN</sequence>
<proteinExistence type="predicted"/>
<dbReference type="AlphaFoldDB" id="A0A2M8Z336"/>
<evidence type="ECO:0000313" key="1">
    <source>
        <dbReference type="EMBL" id="PJJ27830.1"/>
    </source>
</evidence>
<evidence type="ECO:0000313" key="2">
    <source>
        <dbReference type="Proteomes" id="UP000231092"/>
    </source>
</evidence>
<comment type="caution">
    <text evidence="1">The sequence shown here is derived from an EMBL/GenBank/DDBJ whole genome shotgun (WGS) entry which is preliminary data.</text>
</comment>
<dbReference type="RefSeq" id="WP_100304419.1">
    <property type="nucleotide sequence ID" value="NZ_PGET01000001.1"/>
</dbReference>
<gene>
    <name evidence="1" type="ORF">H171_1310</name>
</gene>
<accession>A0A2M8Z336</accession>
<reference evidence="1 2" key="1">
    <citation type="submission" date="2017-11" db="EMBL/GenBank/DDBJ databases">
        <title>Understudied soil microbes with underappreciated capabilities: Untangling the Clostridium saccharolyticum group.</title>
        <authorList>
            <person name="Leschine S."/>
        </authorList>
    </citation>
    <scope>NUCLEOTIDE SEQUENCE [LARGE SCALE GENOMIC DNA]</scope>
    <source>
        <strain evidence="1 2">18A</strain>
    </source>
</reference>
<protein>
    <submittedName>
        <fullName evidence="1">Uncharacterized protein</fullName>
    </submittedName>
</protein>
<name>A0A2M8Z336_9FIRM</name>
<dbReference type="Proteomes" id="UP000231092">
    <property type="component" value="Unassembled WGS sequence"/>
</dbReference>